<dbReference type="OrthoDB" id="9768786at2"/>
<proteinExistence type="inferred from homology"/>
<dbReference type="PANTHER" id="PTHR34983:SF1">
    <property type="entry name" value="ARABINOGALACTAN ENDO-BETA-1,4-GALACTANASE A"/>
    <property type="match status" value="1"/>
</dbReference>
<evidence type="ECO:0000256" key="6">
    <source>
        <dbReference type="RuleBase" id="RU361192"/>
    </source>
</evidence>
<dbReference type="InterPro" id="IPR017853">
    <property type="entry name" value="GH"/>
</dbReference>
<evidence type="ECO:0000313" key="8">
    <source>
        <dbReference type="Proteomes" id="UP000184278"/>
    </source>
</evidence>
<organism evidence="7 8">
    <name type="scientific">Butyrivibrio fibrisolvens DSM 3071</name>
    <dbReference type="NCBI Taxonomy" id="1121131"/>
    <lineage>
        <taxon>Bacteria</taxon>
        <taxon>Bacillati</taxon>
        <taxon>Bacillota</taxon>
        <taxon>Clostridia</taxon>
        <taxon>Lachnospirales</taxon>
        <taxon>Lachnospiraceae</taxon>
        <taxon>Butyrivibrio</taxon>
    </lineage>
</organism>
<dbReference type="STRING" id="1121131.SAMN02745229_03399"/>
<accession>A0A1M6CT72</accession>
<dbReference type="GeneID" id="89511896"/>
<dbReference type="Proteomes" id="UP000184278">
    <property type="component" value="Unassembled WGS sequence"/>
</dbReference>
<evidence type="ECO:0000256" key="2">
    <source>
        <dbReference type="ARBA" id="ARBA00010687"/>
    </source>
</evidence>
<dbReference type="RefSeq" id="WP_081373937.1">
    <property type="nucleotide sequence ID" value="NZ_FQXK01000035.1"/>
</dbReference>
<reference evidence="8" key="1">
    <citation type="submission" date="2016-11" db="EMBL/GenBank/DDBJ databases">
        <authorList>
            <person name="Varghese N."/>
            <person name="Submissions S."/>
        </authorList>
    </citation>
    <scope>NUCLEOTIDE SEQUENCE [LARGE SCALE GENOMIC DNA]</scope>
    <source>
        <strain evidence="8">DSM 3071</strain>
    </source>
</reference>
<evidence type="ECO:0000256" key="3">
    <source>
        <dbReference type="ARBA" id="ARBA00012556"/>
    </source>
</evidence>
<evidence type="ECO:0000256" key="1">
    <source>
        <dbReference type="ARBA" id="ARBA00001695"/>
    </source>
</evidence>
<protein>
    <recommendedName>
        <fullName evidence="3 6">Arabinogalactan endo-beta-1,4-galactanase</fullName>
        <ecNumber evidence="3 6">3.2.1.89</ecNumber>
    </recommendedName>
</protein>
<dbReference type="EC" id="3.2.1.89" evidence="3 6"/>
<evidence type="ECO:0000313" key="7">
    <source>
        <dbReference type="EMBL" id="SHI63994.1"/>
    </source>
</evidence>
<sequence length="342" mass="39297">MKTKFAYGADLGWMTQLEDMGFKWINEKGKTVSCLEAVKEKGADSVRFRIFVNPPEKSFVEEKDGTMVMLGYCDAKRVVEAAKRAKQAGMRIMLDFHYSDEFADPKKQYIPKEWEGLSHEDLCQKVSEHTEYVLGIMKEQDIYPEWVQVGNEINPGMMHPMGDLENHPFQLVEYINSGYLAVKNVFPDCKVVLHLASGQHPNWVMPFLENFFENGGMTDVLGFSDYPYWCDLINKETPEENVDSSIDNWTRCLDMYRNRFHKPVMIAEIGGPEYEEKETRQLIGDTIRMLKRVPEGEGLGIFYWEPEVCSEVLPDAYPLGASKLAKNYTLQLTEALSAYKDA</sequence>
<dbReference type="GO" id="GO:0031218">
    <property type="term" value="F:arabinogalactan endo-1,4-beta-galactosidase activity"/>
    <property type="evidence" value="ECO:0007669"/>
    <property type="project" value="UniProtKB-EC"/>
</dbReference>
<evidence type="ECO:0000256" key="5">
    <source>
        <dbReference type="ARBA" id="ARBA00023295"/>
    </source>
</evidence>
<dbReference type="SUPFAM" id="SSF51445">
    <property type="entry name" value="(Trans)glycosidases"/>
    <property type="match status" value="1"/>
</dbReference>
<keyword evidence="5 6" id="KW-0326">Glycosidase</keyword>
<name>A0A1M6CT72_BUTFI</name>
<dbReference type="AlphaFoldDB" id="A0A1M6CT72"/>
<dbReference type="GO" id="GO:0045490">
    <property type="term" value="P:pectin catabolic process"/>
    <property type="evidence" value="ECO:0007669"/>
    <property type="project" value="TreeGrafter"/>
</dbReference>
<dbReference type="InterPro" id="IPR011683">
    <property type="entry name" value="Glyco_hydro_53"/>
</dbReference>
<dbReference type="EMBL" id="FQXK01000035">
    <property type="protein sequence ID" value="SHI63994.1"/>
    <property type="molecule type" value="Genomic_DNA"/>
</dbReference>
<evidence type="ECO:0000256" key="4">
    <source>
        <dbReference type="ARBA" id="ARBA00022801"/>
    </source>
</evidence>
<dbReference type="Gene3D" id="3.20.20.80">
    <property type="entry name" value="Glycosidases"/>
    <property type="match status" value="1"/>
</dbReference>
<comment type="similarity">
    <text evidence="2 6">Belongs to the glycosyl hydrolase 53 family.</text>
</comment>
<dbReference type="GO" id="GO:0015926">
    <property type="term" value="F:glucosidase activity"/>
    <property type="evidence" value="ECO:0007669"/>
    <property type="project" value="InterPro"/>
</dbReference>
<keyword evidence="4 6" id="KW-0378">Hydrolase</keyword>
<comment type="catalytic activity">
    <reaction evidence="1 6">
        <text>The enzyme specifically hydrolyzes (1-&gt;4)-beta-D-galactosidic linkages in type I arabinogalactans.</text>
        <dbReference type="EC" id="3.2.1.89"/>
    </reaction>
</comment>
<dbReference type="PANTHER" id="PTHR34983">
    <property type="entry name" value="ARABINOGALACTAN ENDO-BETA-1,4-GALACTANASE A"/>
    <property type="match status" value="1"/>
</dbReference>
<dbReference type="Pfam" id="PF07745">
    <property type="entry name" value="Glyco_hydro_53"/>
    <property type="match status" value="1"/>
</dbReference>
<keyword evidence="8" id="KW-1185">Reference proteome</keyword>
<gene>
    <name evidence="7" type="ORF">SAMN02745229_03399</name>
</gene>